<comment type="caution">
    <text evidence="1">The sequence shown here is derived from an EMBL/GenBank/DDBJ whole genome shotgun (WGS) entry which is preliminary data.</text>
</comment>
<accession>A0ABT1MV91</accession>
<organism evidence="1 2">
    <name type="scientific">Paracoccus albicereus</name>
    <dbReference type="NCBI Taxonomy" id="2922394"/>
    <lineage>
        <taxon>Bacteria</taxon>
        <taxon>Pseudomonadati</taxon>
        <taxon>Pseudomonadota</taxon>
        <taxon>Alphaproteobacteria</taxon>
        <taxon>Rhodobacterales</taxon>
        <taxon>Paracoccaceae</taxon>
        <taxon>Paracoccus</taxon>
    </lineage>
</organism>
<evidence type="ECO:0000313" key="2">
    <source>
        <dbReference type="Proteomes" id="UP001203945"/>
    </source>
</evidence>
<proteinExistence type="predicted"/>
<reference evidence="1 2" key="1">
    <citation type="submission" date="2022-03" db="EMBL/GenBank/DDBJ databases">
        <authorList>
            <person name="He Y."/>
        </authorList>
    </citation>
    <scope>NUCLEOTIDE SEQUENCE [LARGE SCALE GENOMIC DNA]</scope>
    <source>
        <strain evidence="1 2">TK19116</strain>
    </source>
</reference>
<name>A0ABT1MV91_9RHOB</name>
<gene>
    <name evidence="1" type="ORF">MLD63_17590</name>
</gene>
<dbReference type="EMBL" id="JAKZEU010000011">
    <property type="protein sequence ID" value="MCQ0972235.1"/>
    <property type="molecule type" value="Genomic_DNA"/>
</dbReference>
<keyword evidence="2" id="KW-1185">Reference proteome</keyword>
<evidence type="ECO:0000313" key="1">
    <source>
        <dbReference type="EMBL" id="MCQ0972235.1"/>
    </source>
</evidence>
<protein>
    <submittedName>
        <fullName evidence="1">Uncharacterized protein</fullName>
    </submittedName>
</protein>
<dbReference type="Proteomes" id="UP001203945">
    <property type="component" value="Unassembled WGS sequence"/>
</dbReference>
<sequence>MKMAAEAGVPEADQEGVVAYVAEQLAGLHEGNVIRYRLKPSDLDGVTLP</sequence>